<dbReference type="EMBL" id="FQXG01000008">
    <property type="protein sequence ID" value="SHI16121.1"/>
    <property type="molecule type" value="Genomic_DNA"/>
</dbReference>
<feature type="domain" description="CBS" evidence="4">
    <location>
        <begin position="156"/>
        <end position="212"/>
    </location>
</feature>
<evidence type="ECO:0000259" key="3">
    <source>
        <dbReference type="PROSITE" id="PS50042"/>
    </source>
</evidence>
<evidence type="ECO:0000313" key="5">
    <source>
        <dbReference type="EMBL" id="SHI16121.1"/>
    </source>
</evidence>
<protein>
    <submittedName>
        <fullName evidence="5">CBS domain-containing protein</fullName>
    </submittedName>
</protein>
<evidence type="ECO:0000259" key="4">
    <source>
        <dbReference type="PROSITE" id="PS51371"/>
    </source>
</evidence>
<dbReference type="InterPro" id="IPR018490">
    <property type="entry name" value="cNMP-bd_dom_sf"/>
</dbReference>
<keyword evidence="6" id="KW-1185">Reference proteome</keyword>
<evidence type="ECO:0000313" key="6">
    <source>
        <dbReference type="Proteomes" id="UP000184268"/>
    </source>
</evidence>
<dbReference type="PANTHER" id="PTHR43080">
    <property type="entry name" value="CBS DOMAIN-CONTAINING PROTEIN CBSX3, MITOCHONDRIAL"/>
    <property type="match status" value="1"/>
</dbReference>
<dbReference type="RefSeq" id="WP_067664820.1">
    <property type="nucleotide sequence ID" value="NZ_FQXG01000008.1"/>
</dbReference>
<dbReference type="CDD" id="cd05401">
    <property type="entry name" value="NT_GlnE_GlnD_like"/>
    <property type="match status" value="1"/>
</dbReference>
<reference evidence="5 6" key="1">
    <citation type="submission" date="2016-11" db="EMBL/GenBank/DDBJ databases">
        <authorList>
            <person name="Jaros S."/>
            <person name="Januszkiewicz K."/>
            <person name="Wedrychowicz H."/>
        </authorList>
    </citation>
    <scope>NUCLEOTIDE SEQUENCE [LARGE SCALE GENOMIC DNA]</scope>
    <source>
        <strain evidence="5 6">DSM 16917</strain>
    </source>
</reference>
<dbReference type="Pfam" id="PF00027">
    <property type="entry name" value="cNMP_binding"/>
    <property type="match status" value="1"/>
</dbReference>
<dbReference type="InterPro" id="IPR000644">
    <property type="entry name" value="CBS_dom"/>
</dbReference>
<dbReference type="InterPro" id="IPR018821">
    <property type="entry name" value="DUF294_put_nucleoTrafse_sb-bd"/>
</dbReference>
<dbReference type="OrthoDB" id="9808528at2"/>
<dbReference type="AlphaFoldDB" id="A0A1M5YVT5"/>
<evidence type="ECO:0000256" key="1">
    <source>
        <dbReference type="ARBA" id="ARBA00023122"/>
    </source>
</evidence>
<dbReference type="SUPFAM" id="SSF51206">
    <property type="entry name" value="cAMP-binding domain-like"/>
    <property type="match status" value="1"/>
</dbReference>
<feature type="domain" description="Cyclic nucleotide-binding" evidence="3">
    <location>
        <begin position="18"/>
        <end position="134"/>
    </location>
</feature>
<dbReference type="PROSITE" id="PS50042">
    <property type="entry name" value="CNMP_BINDING_3"/>
    <property type="match status" value="1"/>
</dbReference>
<evidence type="ECO:0000256" key="2">
    <source>
        <dbReference type="PROSITE-ProRule" id="PRU00703"/>
    </source>
</evidence>
<gene>
    <name evidence="5" type="ORF">SAMN02745129_4528</name>
</gene>
<dbReference type="InterPro" id="IPR051257">
    <property type="entry name" value="Diverse_CBS-Domain"/>
</dbReference>
<dbReference type="SUPFAM" id="SSF54631">
    <property type="entry name" value="CBS-domain pair"/>
    <property type="match status" value="1"/>
</dbReference>
<dbReference type="Pfam" id="PF10335">
    <property type="entry name" value="DUF294_C"/>
    <property type="match status" value="1"/>
</dbReference>
<proteinExistence type="predicted"/>
<dbReference type="Gene3D" id="3.10.580.10">
    <property type="entry name" value="CBS-domain"/>
    <property type="match status" value="1"/>
</dbReference>
<dbReference type="GO" id="GO:0008773">
    <property type="term" value="F:[protein-PII] uridylyltransferase activity"/>
    <property type="evidence" value="ECO:0007669"/>
    <property type="project" value="InterPro"/>
</dbReference>
<accession>A0A1M5YVT5</accession>
<name>A0A1M5YVT5_9GAMM</name>
<dbReference type="CDD" id="cd04587">
    <property type="entry name" value="CBS_pair_CAP-ED_NT_Pol-beta-like_DUF294_assoc"/>
    <property type="match status" value="1"/>
</dbReference>
<dbReference type="SMART" id="SM00116">
    <property type="entry name" value="CBS"/>
    <property type="match status" value="2"/>
</dbReference>
<dbReference type="Gene3D" id="2.60.120.10">
    <property type="entry name" value="Jelly Rolls"/>
    <property type="match status" value="1"/>
</dbReference>
<sequence length="615" mass="69142">MNSSELAPISEFLAELVPFDQLDEAQLELATRGIEIGYFAKSQREVPVDYQQPNLYIVRSGAFEVRSDQGDLLDRLGEGDYFGFPSLLTGEQVSNKVAILEDGLVYILSESSFQALRRQSREFDRFFNRKYAERLRHSARYLARDHQSTARVKTVMATPVQSIEPDATVQQAAQQMREQRVSCLLVCQQEKLVGILTDRDLRNRVLAEGLDGQVTIGSMMTQPPLSVTSTTLVFEAMMVMSRHNIHHLPVVSEGRPVGVVTSTDLIRMQRSDPLHLIGELERQTDREELIKLASRFPELLQSLIQADARAEEIGRVLTQLTDTLTRRLLAMAQAQLGPAPMPWCWLAFGSQARMDQAGKSDQDNGLLLAKVPTEEQRQYFLDMAKLVCDGLNDAGYIHCPGGIMAMNPKWCLGFDEWRDRFERWTRQPEPKAVMHATIFFDMRPVAGNLNLGTQLQQQVLRQCQDNQIFLAMLAADARHNSPPLGFFRQLVVERNGEHRKVLDLKHKGLAIINDIGRIYALACGSSAVSTPKRIQAALKAGLLSRKDALNLADALEFIAHLRLQNQGRQYEQGSEVSNWLATGQLSGLVRHQLKQAFTMVARSQDGVAMKYGRSL</sequence>
<dbReference type="InterPro" id="IPR005105">
    <property type="entry name" value="GlnD_Uridyltrans_N"/>
</dbReference>
<dbReference type="Pfam" id="PF00571">
    <property type="entry name" value="CBS"/>
    <property type="match status" value="2"/>
</dbReference>
<dbReference type="STRING" id="299255.SAMN02745129_4528"/>
<dbReference type="InterPro" id="IPR014710">
    <property type="entry name" value="RmlC-like_jellyroll"/>
</dbReference>
<dbReference type="Pfam" id="PF03445">
    <property type="entry name" value="DUF294"/>
    <property type="match status" value="1"/>
</dbReference>
<dbReference type="PANTHER" id="PTHR43080:SF2">
    <property type="entry name" value="CBS DOMAIN-CONTAINING PROTEIN"/>
    <property type="match status" value="1"/>
</dbReference>
<dbReference type="PROSITE" id="PS51371">
    <property type="entry name" value="CBS"/>
    <property type="match status" value="2"/>
</dbReference>
<keyword evidence="1 2" id="KW-0129">CBS domain</keyword>
<feature type="domain" description="CBS" evidence="4">
    <location>
        <begin position="220"/>
        <end position="277"/>
    </location>
</feature>
<dbReference type="InterPro" id="IPR000595">
    <property type="entry name" value="cNMP-bd_dom"/>
</dbReference>
<organism evidence="5 6">
    <name type="scientific">Ferrimonas marina</name>
    <dbReference type="NCBI Taxonomy" id="299255"/>
    <lineage>
        <taxon>Bacteria</taxon>
        <taxon>Pseudomonadati</taxon>
        <taxon>Pseudomonadota</taxon>
        <taxon>Gammaproteobacteria</taxon>
        <taxon>Alteromonadales</taxon>
        <taxon>Ferrimonadaceae</taxon>
        <taxon>Ferrimonas</taxon>
    </lineage>
</organism>
<dbReference type="Proteomes" id="UP000184268">
    <property type="component" value="Unassembled WGS sequence"/>
</dbReference>
<dbReference type="InterPro" id="IPR046342">
    <property type="entry name" value="CBS_dom_sf"/>
</dbReference>
<dbReference type="CDD" id="cd00038">
    <property type="entry name" value="CAP_ED"/>
    <property type="match status" value="1"/>
</dbReference>